<dbReference type="PANTHER" id="PTHR43760:SF1">
    <property type="entry name" value="ENDORIBONUCLEASE L-PSP_CHORISMATE MUTASE-LIKE DOMAIN-CONTAINING PROTEIN"/>
    <property type="match status" value="1"/>
</dbReference>
<dbReference type="STRING" id="1776384.GCA_900086585_02289"/>
<organism evidence="2 3">
    <name type="scientific">Emergencia timonensis</name>
    <dbReference type="NCBI Taxonomy" id="1776384"/>
    <lineage>
        <taxon>Bacteria</taxon>
        <taxon>Bacillati</taxon>
        <taxon>Bacillota</taxon>
        <taxon>Clostridia</taxon>
        <taxon>Peptostreptococcales</taxon>
        <taxon>Anaerovoracaceae</taxon>
        <taxon>Emergencia</taxon>
    </lineage>
</organism>
<proteinExistence type="predicted"/>
<dbReference type="AlphaFoldDB" id="A0A415E5W9"/>
<dbReference type="CDD" id="cd02199">
    <property type="entry name" value="YjgF_YER057c_UK114_like_1"/>
    <property type="match status" value="1"/>
</dbReference>
<dbReference type="SUPFAM" id="SSF55298">
    <property type="entry name" value="YjgF-like"/>
    <property type="match status" value="1"/>
</dbReference>
<dbReference type="Gene3D" id="3.30.1330.40">
    <property type="entry name" value="RutC-like"/>
    <property type="match status" value="1"/>
</dbReference>
<comment type="caution">
    <text evidence="2">The sequence shown here is derived from an EMBL/GenBank/DDBJ whole genome shotgun (WGS) entry which is preliminary data.</text>
</comment>
<dbReference type="InterPro" id="IPR035959">
    <property type="entry name" value="RutC-like_sf"/>
</dbReference>
<accession>A0A415E5W9</accession>
<name>A0A415E5W9_9FIRM</name>
<dbReference type="PANTHER" id="PTHR43760">
    <property type="entry name" value="ENDORIBONUCLEASE-RELATED"/>
    <property type="match status" value="1"/>
</dbReference>
<dbReference type="OrthoDB" id="9806350at2"/>
<feature type="domain" description="Endoribonuclease L-PSP/chorismate mutase-like" evidence="1">
    <location>
        <begin position="10"/>
        <end position="138"/>
    </location>
</feature>
<evidence type="ECO:0000259" key="1">
    <source>
        <dbReference type="Pfam" id="PF14588"/>
    </source>
</evidence>
<reference evidence="2 3" key="1">
    <citation type="submission" date="2018-08" db="EMBL/GenBank/DDBJ databases">
        <title>A genome reference for cultivated species of the human gut microbiota.</title>
        <authorList>
            <person name="Zou Y."/>
            <person name="Xue W."/>
            <person name="Luo G."/>
        </authorList>
    </citation>
    <scope>NUCLEOTIDE SEQUENCE [LARGE SCALE GENOMIC DNA]</scope>
    <source>
        <strain evidence="2 3">AM07-24</strain>
    </source>
</reference>
<gene>
    <name evidence="2" type="ORF">DW099_00335</name>
</gene>
<protein>
    <submittedName>
        <fullName evidence="2">RidA family protein</fullName>
    </submittedName>
</protein>
<keyword evidence="3" id="KW-1185">Reference proteome</keyword>
<dbReference type="Proteomes" id="UP000284841">
    <property type="component" value="Unassembled WGS sequence"/>
</dbReference>
<evidence type="ECO:0000313" key="3">
    <source>
        <dbReference type="Proteomes" id="UP000284841"/>
    </source>
</evidence>
<sequence length="152" mass="16354">MDVYENLKKHNLEVPQMLAPKGLYLPVNQTGNLLYLSGQGSIENGTPLCGRVGIDVTVEEAQHAAKVCMRNTLGALEAYLGDLNRIKKAVKILGFVAGADDFTEQALVMNGASQVLIDAFGENGRHARSAIGTNNLPLGLTVEVESIFEIEE</sequence>
<dbReference type="InterPro" id="IPR013813">
    <property type="entry name" value="Endoribo_LPSP/chorism_mut-like"/>
</dbReference>
<dbReference type="EMBL" id="QRMS01000001">
    <property type="protein sequence ID" value="RHJ89060.1"/>
    <property type="molecule type" value="Genomic_DNA"/>
</dbReference>
<dbReference type="Pfam" id="PF14588">
    <property type="entry name" value="YjgF_endoribonc"/>
    <property type="match status" value="1"/>
</dbReference>
<dbReference type="RefSeq" id="WP_118333104.1">
    <property type="nucleotide sequence ID" value="NZ_AP025567.1"/>
</dbReference>
<evidence type="ECO:0000313" key="2">
    <source>
        <dbReference type="EMBL" id="RHJ89060.1"/>
    </source>
</evidence>